<keyword evidence="1" id="KW-0812">Transmembrane</keyword>
<name>A0AAW6H575_BACUN</name>
<dbReference type="InterPro" id="IPR013783">
    <property type="entry name" value="Ig-like_fold"/>
</dbReference>
<evidence type="ECO:0000259" key="2">
    <source>
        <dbReference type="SMART" id="SM00421"/>
    </source>
</evidence>
<dbReference type="Gene3D" id="2.60.40.10">
    <property type="entry name" value="Immunoglobulins"/>
    <property type="match status" value="1"/>
</dbReference>
<accession>A0AAW6H575</accession>
<dbReference type="InterPro" id="IPR016032">
    <property type="entry name" value="Sig_transdc_resp-reg_C-effctor"/>
</dbReference>
<dbReference type="AlphaFoldDB" id="A0AAW6H575"/>
<proteinExistence type="predicted"/>
<dbReference type="RefSeq" id="WP_420360938.1">
    <property type="nucleotide sequence ID" value="NZ_JAQNSI010000487.1"/>
</dbReference>
<dbReference type="EMBL" id="JAQNSI010000487">
    <property type="protein sequence ID" value="MDC1902442.1"/>
    <property type="molecule type" value="Genomic_DNA"/>
</dbReference>
<keyword evidence="1" id="KW-0472">Membrane</keyword>
<sequence>YHQITGNLRLLPHTEGQNWYVKDIDGQLFAGNNAHTLLIGEKGNVSVISNTNSSTCLIKCTLYGEEILLESSYADLRIYKKKNGQWTFSHVIDGFIAPVMHLEVDQSGVIWASHMYQGVYKIVLSDDLSAVKSVRHISHLGSEYIIGPIQVMKMRGRIVFSSPNGFYTYDDITRQIIPFQKLNAILPYIRNAHSVVSVTNDRFWLSGSHEYVLVEYAEGEYIVKQRILIELFDSPCIENYNNVFVDNDVVYFNLNNGIASYSKNTDSLSPTLESALSLSSVTASSSDKKEKRLPLSGNVELESNYRDLLFSVSLPHYNKLSVHFHYVLQGGQGMALTSDLKEPEIRYGSLDYGEYTFQAEAYNDLGQKIGEVEYHFAIARPFYLSYYAFALYLIVLTALVYFFSKWRANRAMEKKRKEYEAEQVQQNIKMREQEHLITLQQQQLLEAELSAKSKDLASMALGVFAKNEVLEKLRTVVQESLVKGQYGRKNLESLLKLINENIETQEFWDVFQNNFDLIHEKFFRNLRERYPSLTATDLRFCALLRLNLSTKDIAQMTNLTIRGVEAARYRLRKKLDIPDGTGLVDFLIDLK</sequence>
<reference evidence="3" key="1">
    <citation type="submission" date="2022-10" db="EMBL/GenBank/DDBJ databases">
        <title>Human gut microbiome strain richness.</title>
        <authorList>
            <person name="Chen-Liaw A."/>
        </authorList>
    </citation>
    <scope>NUCLEOTIDE SEQUENCE</scope>
    <source>
        <strain evidence="3">1001713st1_F9_1001713B170221_170320</strain>
    </source>
</reference>
<feature type="domain" description="HTH luxR-type" evidence="2">
    <location>
        <begin position="530"/>
        <end position="587"/>
    </location>
</feature>
<evidence type="ECO:0000313" key="4">
    <source>
        <dbReference type="Proteomes" id="UP001222603"/>
    </source>
</evidence>
<comment type="caution">
    <text evidence="3">The sequence shown here is derived from an EMBL/GenBank/DDBJ whole genome shotgun (WGS) entry which is preliminary data.</text>
</comment>
<dbReference type="Gene3D" id="1.10.10.10">
    <property type="entry name" value="Winged helix-like DNA-binding domain superfamily/Winged helix DNA-binding domain"/>
    <property type="match status" value="1"/>
</dbReference>
<protein>
    <recommendedName>
        <fullName evidence="2">HTH luxR-type domain-containing protein</fullName>
    </recommendedName>
</protein>
<dbReference type="InterPro" id="IPR036388">
    <property type="entry name" value="WH-like_DNA-bd_sf"/>
</dbReference>
<dbReference type="InterPro" id="IPR000792">
    <property type="entry name" value="Tscrpt_reg_LuxR_C"/>
</dbReference>
<evidence type="ECO:0000313" key="3">
    <source>
        <dbReference type="EMBL" id="MDC1902442.1"/>
    </source>
</evidence>
<organism evidence="3 4">
    <name type="scientific">Bacteroides uniformis</name>
    <dbReference type="NCBI Taxonomy" id="820"/>
    <lineage>
        <taxon>Bacteria</taxon>
        <taxon>Pseudomonadati</taxon>
        <taxon>Bacteroidota</taxon>
        <taxon>Bacteroidia</taxon>
        <taxon>Bacteroidales</taxon>
        <taxon>Bacteroidaceae</taxon>
        <taxon>Bacteroides</taxon>
    </lineage>
</organism>
<feature type="transmembrane region" description="Helical" evidence="1">
    <location>
        <begin position="384"/>
        <end position="404"/>
    </location>
</feature>
<evidence type="ECO:0000256" key="1">
    <source>
        <dbReference type="SAM" id="Phobius"/>
    </source>
</evidence>
<dbReference type="SMART" id="SM00421">
    <property type="entry name" value="HTH_LUXR"/>
    <property type="match status" value="1"/>
</dbReference>
<dbReference type="SUPFAM" id="SSF46894">
    <property type="entry name" value="C-terminal effector domain of the bipartite response regulators"/>
    <property type="match status" value="1"/>
</dbReference>
<feature type="non-terminal residue" evidence="3">
    <location>
        <position position="1"/>
    </location>
</feature>
<dbReference type="GO" id="GO:0003677">
    <property type="term" value="F:DNA binding"/>
    <property type="evidence" value="ECO:0007669"/>
    <property type="project" value="InterPro"/>
</dbReference>
<dbReference type="Proteomes" id="UP001222603">
    <property type="component" value="Unassembled WGS sequence"/>
</dbReference>
<dbReference type="GO" id="GO:0006355">
    <property type="term" value="P:regulation of DNA-templated transcription"/>
    <property type="evidence" value="ECO:0007669"/>
    <property type="project" value="InterPro"/>
</dbReference>
<keyword evidence="1" id="KW-1133">Transmembrane helix</keyword>
<gene>
    <name evidence="3" type="ORF">POZ10_17680</name>
</gene>